<evidence type="ECO:0000256" key="3">
    <source>
        <dbReference type="ARBA" id="ARBA00012325"/>
    </source>
</evidence>
<comment type="similarity">
    <text evidence="2">Belongs to the peptidase M7 family.</text>
</comment>
<evidence type="ECO:0000256" key="2">
    <source>
        <dbReference type="ARBA" id="ARBA00006571"/>
    </source>
</evidence>
<name>A0ABN2QZ32_9PSEU</name>
<evidence type="ECO:0000256" key="8">
    <source>
        <dbReference type="SAM" id="SignalP"/>
    </source>
</evidence>
<evidence type="ECO:0000313" key="10">
    <source>
        <dbReference type="Proteomes" id="UP001501116"/>
    </source>
</evidence>
<dbReference type="Gene3D" id="3.40.390.10">
    <property type="entry name" value="Collagenase (Catalytic Domain)"/>
    <property type="match status" value="1"/>
</dbReference>
<evidence type="ECO:0000256" key="5">
    <source>
        <dbReference type="ARBA" id="ARBA00022723"/>
    </source>
</evidence>
<dbReference type="InterPro" id="IPR000013">
    <property type="entry name" value="Peptidase_M7"/>
</dbReference>
<dbReference type="InterPro" id="IPR024079">
    <property type="entry name" value="MetalloPept_cat_dom_sf"/>
</dbReference>
<keyword evidence="5" id="KW-0479">Metal-binding</keyword>
<organism evidence="9 10">
    <name type="scientific">Amycolatopsis minnesotensis</name>
    <dbReference type="NCBI Taxonomy" id="337894"/>
    <lineage>
        <taxon>Bacteria</taxon>
        <taxon>Bacillati</taxon>
        <taxon>Actinomycetota</taxon>
        <taxon>Actinomycetes</taxon>
        <taxon>Pseudonocardiales</taxon>
        <taxon>Pseudonocardiaceae</taxon>
        <taxon>Amycolatopsis</taxon>
    </lineage>
</organism>
<sequence length="199" mass="20473">MTSLRYLGAAGVFAAVTATGVVVAPSASAAVEWDGCGVTPSHSNGTNVVTYRDDTGDGSMADAIRSAVSNWNSSGAEVQVKATSGTPNVTFVSRDLGDAYGSTKCASNGRTTISLDPTLWDNDLNKQHPEHHVHTAAHEFGHALGLGHDGGCDALMQTGGAKCDPWTTGPNSEEESLVSKILSGTNNSAGRNLEIALSE</sequence>
<evidence type="ECO:0000313" key="9">
    <source>
        <dbReference type="EMBL" id="GAA1960787.1"/>
    </source>
</evidence>
<keyword evidence="8" id="KW-0732">Signal</keyword>
<feature type="chain" id="PRO_5045587112" description="Extracellular small neutral protease" evidence="8">
    <location>
        <begin position="30"/>
        <end position="199"/>
    </location>
</feature>
<protein>
    <recommendedName>
        <fullName evidence="4">Extracellular small neutral protease</fullName>
        <ecNumber evidence="3">3.4.24.77</ecNumber>
    </recommendedName>
    <alternativeName>
        <fullName evidence="7">Snapalysin</fullName>
    </alternativeName>
</protein>
<evidence type="ECO:0000256" key="6">
    <source>
        <dbReference type="ARBA" id="ARBA00023049"/>
    </source>
</evidence>
<proteinExistence type="inferred from homology"/>
<evidence type="ECO:0000256" key="1">
    <source>
        <dbReference type="ARBA" id="ARBA00000612"/>
    </source>
</evidence>
<keyword evidence="6" id="KW-0482">Metalloprotease</keyword>
<evidence type="ECO:0000256" key="4">
    <source>
        <dbReference type="ARBA" id="ARBA00019129"/>
    </source>
</evidence>
<dbReference type="RefSeq" id="WP_344419021.1">
    <property type="nucleotide sequence ID" value="NZ_BAAANN010000012.1"/>
</dbReference>
<comment type="catalytic activity">
    <reaction evidence="1">
        <text>Hydrolyzes proteins with a preference for Tyr or Phe in the P1' position. Has no action on amino-acid p-nitroanilides.</text>
        <dbReference type="EC" id="3.4.24.77"/>
    </reaction>
</comment>
<keyword evidence="6" id="KW-0645">Protease</keyword>
<dbReference type="Pfam" id="PF02031">
    <property type="entry name" value="Peptidase_M7"/>
    <property type="match status" value="1"/>
</dbReference>
<keyword evidence="6" id="KW-0378">Hydrolase</keyword>
<keyword evidence="10" id="KW-1185">Reference proteome</keyword>
<dbReference type="SUPFAM" id="SSF55486">
    <property type="entry name" value="Metalloproteases ('zincins'), catalytic domain"/>
    <property type="match status" value="1"/>
</dbReference>
<feature type="signal peptide" evidence="8">
    <location>
        <begin position="1"/>
        <end position="29"/>
    </location>
</feature>
<dbReference type="EC" id="3.4.24.77" evidence="3"/>
<accession>A0ABN2QZ32</accession>
<comment type="caution">
    <text evidence="9">The sequence shown here is derived from an EMBL/GenBank/DDBJ whole genome shotgun (WGS) entry which is preliminary data.</text>
</comment>
<gene>
    <name evidence="9" type="ORF">GCM10009754_34310</name>
</gene>
<reference evidence="9 10" key="1">
    <citation type="journal article" date="2019" name="Int. J. Syst. Evol. Microbiol.">
        <title>The Global Catalogue of Microorganisms (GCM) 10K type strain sequencing project: providing services to taxonomists for standard genome sequencing and annotation.</title>
        <authorList>
            <consortium name="The Broad Institute Genomics Platform"/>
            <consortium name="The Broad Institute Genome Sequencing Center for Infectious Disease"/>
            <person name="Wu L."/>
            <person name="Ma J."/>
        </authorList>
    </citation>
    <scope>NUCLEOTIDE SEQUENCE [LARGE SCALE GENOMIC DNA]</scope>
    <source>
        <strain evidence="9 10">JCM 14545</strain>
    </source>
</reference>
<evidence type="ECO:0000256" key="7">
    <source>
        <dbReference type="ARBA" id="ARBA00029927"/>
    </source>
</evidence>
<dbReference type="EMBL" id="BAAANN010000012">
    <property type="protein sequence ID" value="GAA1960787.1"/>
    <property type="molecule type" value="Genomic_DNA"/>
</dbReference>
<dbReference type="Proteomes" id="UP001501116">
    <property type="component" value="Unassembled WGS sequence"/>
</dbReference>